<evidence type="ECO:0000313" key="3">
    <source>
        <dbReference type="Proteomes" id="UP001200034"/>
    </source>
</evidence>
<evidence type="ECO:0000256" key="1">
    <source>
        <dbReference type="SAM" id="SignalP"/>
    </source>
</evidence>
<dbReference type="Pfam" id="PF06477">
    <property type="entry name" value="DUF1091"/>
    <property type="match status" value="1"/>
</dbReference>
<dbReference type="InterPro" id="IPR010512">
    <property type="entry name" value="DUF1091"/>
</dbReference>
<organism evidence="2 3">
    <name type="scientific">Drosophila rubida</name>
    <dbReference type="NCBI Taxonomy" id="30044"/>
    <lineage>
        <taxon>Eukaryota</taxon>
        <taxon>Metazoa</taxon>
        <taxon>Ecdysozoa</taxon>
        <taxon>Arthropoda</taxon>
        <taxon>Hexapoda</taxon>
        <taxon>Insecta</taxon>
        <taxon>Pterygota</taxon>
        <taxon>Neoptera</taxon>
        <taxon>Endopterygota</taxon>
        <taxon>Diptera</taxon>
        <taxon>Brachycera</taxon>
        <taxon>Muscomorpha</taxon>
        <taxon>Ephydroidea</taxon>
        <taxon>Drosophilidae</taxon>
        <taxon>Drosophila</taxon>
    </lineage>
</organism>
<keyword evidence="3" id="KW-1185">Reference proteome</keyword>
<keyword evidence="1" id="KW-0732">Signal</keyword>
<comment type="caution">
    <text evidence="2">The sequence shown here is derived from an EMBL/GenBank/DDBJ whole genome shotgun (WGS) entry which is preliminary data.</text>
</comment>
<dbReference type="AlphaFoldDB" id="A0AAD4K304"/>
<name>A0AAD4K304_9MUSC</name>
<gene>
    <name evidence="2" type="ORF">KR093_009820</name>
</gene>
<accession>A0AAD4K304</accession>
<proteinExistence type="predicted"/>
<protein>
    <recommendedName>
        <fullName evidence="4">MD-2-related lipid-recognition domain-containing protein</fullName>
    </recommendedName>
</protein>
<sequence length="202" mass="23167">MSFAIEHTMWAVFMLLLLSGRGMSSTISRFTNIRCEVIEPTFVAFDQCELKMLGRGIVGLNLRAQLLKDSFTKAKVNLCLYRKFSGYRPFIFNVTFDFCKLVAKSNDNLSFQKIYFDAVASKSNLNHSCPFEVCCKNEESIASLSFPFQREIIVQNFVFKDEFLKYLPLPTGEYQVQLTAGVDNEWKGKVSVHILIHDNNNK</sequence>
<dbReference type="PANTHER" id="PTHR20898">
    <property type="entry name" value="DAEDALUS ON 3-RELATED-RELATED"/>
    <property type="match status" value="1"/>
</dbReference>
<feature type="chain" id="PRO_5042002788" description="MD-2-related lipid-recognition domain-containing protein" evidence="1">
    <location>
        <begin position="25"/>
        <end position="202"/>
    </location>
</feature>
<dbReference type="Proteomes" id="UP001200034">
    <property type="component" value="Unassembled WGS sequence"/>
</dbReference>
<reference evidence="2" key="1">
    <citation type="journal article" date="2021" name="Mol. Ecol. Resour.">
        <title>Phylogenomic analyses of the genus Drosophila reveals genomic signals of climate adaptation.</title>
        <authorList>
            <person name="Li F."/>
            <person name="Rane R.V."/>
            <person name="Luria V."/>
            <person name="Xiong Z."/>
            <person name="Chen J."/>
            <person name="Li Z."/>
            <person name="Catullo R.A."/>
            <person name="Griffin P.C."/>
            <person name="Schiffer M."/>
            <person name="Pearce S."/>
            <person name="Lee S.F."/>
            <person name="McElroy K."/>
            <person name="Stocker A."/>
            <person name="Shirriffs J."/>
            <person name="Cockerell F."/>
            <person name="Coppin C."/>
            <person name="Sgro C.M."/>
            <person name="Karger A."/>
            <person name="Cain J.W."/>
            <person name="Weber J.A."/>
            <person name="Santpere G."/>
            <person name="Kirschner M.W."/>
            <person name="Hoffmann A.A."/>
            <person name="Oakeshott J.G."/>
            <person name="Zhang G."/>
        </authorList>
    </citation>
    <scope>NUCLEOTIDE SEQUENCE</scope>
    <source>
        <strain evidence="2">BGI-SZ-2011g</strain>
    </source>
</reference>
<dbReference type="EMBL" id="JAJJHW010002585">
    <property type="protein sequence ID" value="KAH8372045.1"/>
    <property type="molecule type" value="Genomic_DNA"/>
</dbReference>
<evidence type="ECO:0000313" key="2">
    <source>
        <dbReference type="EMBL" id="KAH8372045.1"/>
    </source>
</evidence>
<dbReference type="SMART" id="SM00697">
    <property type="entry name" value="DM8"/>
    <property type="match status" value="1"/>
</dbReference>
<dbReference type="PANTHER" id="PTHR20898:SF0">
    <property type="entry name" value="DAEDALUS ON 3-RELATED"/>
    <property type="match status" value="1"/>
</dbReference>
<evidence type="ECO:0008006" key="4">
    <source>
        <dbReference type="Google" id="ProtNLM"/>
    </source>
</evidence>
<feature type="signal peptide" evidence="1">
    <location>
        <begin position="1"/>
        <end position="24"/>
    </location>
</feature>